<feature type="domain" description="RNA polymerase sigma factor 70 region 4 type 2" evidence="8">
    <location>
        <begin position="142"/>
        <end position="194"/>
    </location>
</feature>
<dbReference type="InterPro" id="IPR036388">
    <property type="entry name" value="WH-like_DNA-bd_sf"/>
</dbReference>
<dbReference type="Pfam" id="PF04542">
    <property type="entry name" value="Sigma70_r2"/>
    <property type="match status" value="1"/>
</dbReference>
<name>A0A316BZI1_PSESE</name>
<dbReference type="RefSeq" id="WP_109613801.1">
    <property type="nucleotide sequence ID" value="NZ_QGGG01000012.1"/>
</dbReference>
<evidence type="ECO:0000256" key="1">
    <source>
        <dbReference type="ARBA" id="ARBA00010641"/>
    </source>
</evidence>
<proteinExistence type="inferred from homology"/>
<sequence>MQTSPVRAQTPLNSLESQDDACLVELARRNDEAAIRTLIRRHNRRLFRIARSIVRDDAEAEDIVQETYVKAFTNLASFRGEARMLTWLTRIALNEALGRLRRRRPTAELEEVDRADEAQLIPFPGAHVPDPEAETARSQLRDLLERTVDELPEPFRIVFVLRDVEEMSIEETATLLAIRPETVKTRLHRARAMMRNSIERRFSATFSSLFPFDGMRCARMGDRVIARLREHRNISRPD</sequence>
<evidence type="ECO:0000259" key="7">
    <source>
        <dbReference type="Pfam" id="PF04542"/>
    </source>
</evidence>
<evidence type="ECO:0000256" key="2">
    <source>
        <dbReference type="ARBA" id="ARBA00023015"/>
    </source>
</evidence>
<dbReference type="InterPro" id="IPR000838">
    <property type="entry name" value="RNA_pol_sigma70_ECF_CS"/>
</dbReference>
<accession>A0A316BZI1</accession>
<dbReference type="InterPro" id="IPR013324">
    <property type="entry name" value="RNA_pol_sigma_r3/r4-like"/>
</dbReference>
<dbReference type="OrthoDB" id="9780326at2"/>
<dbReference type="InterPro" id="IPR013325">
    <property type="entry name" value="RNA_pol_sigma_r2"/>
</dbReference>
<dbReference type="NCBIfam" id="NF008888">
    <property type="entry name" value="PRK11922.1"/>
    <property type="match status" value="1"/>
</dbReference>
<evidence type="ECO:0000256" key="6">
    <source>
        <dbReference type="RuleBase" id="RU000716"/>
    </source>
</evidence>
<comment type="caution">
    <text evidence="9">The sequence shown here is derived from an EMBL/GenBank/DDBJ whole genome shotgun (WGS) entry which is preliminary data.</text>
</comment>
<reference evidence="9 10" key="1">
    <citation type="submission" date="2018-05" db="EMBL/GenBank/DDBJ databases">
        <title>Genomic Encyclopedia of Type Strains, Phase IV (KMG-IV): sequencing the most valuable type-strain genomes for metagenomic binning, comparative biology and taxonomic classification.</title>
        <authorList>
            <person name="Goeker M."/>
        </authorList>
    </citation>
    <scope>NUCLEOTIDE SEQUENCE [LARGE SCALE GENOMIC DNA]</scope>
    <source>
        <strain evidence="9 10">DSM 6986</strain>
    </source>
</reference>
<dbReference type="Proteomes" id="UP000245396">
    <property type="component" value="Unassembled WGS sequence"/>
</dbReference>
<dbReference type="PANTHER" id="PTHR43133:SF51">
    <property type="entry name" value="RNA POLYMERASE SIGMA FACTOR"/>
    <property type="match status" value="1"/>
</dbReference>
<dbReference type="GO" id="GO:0003677">
    <property type="term" value="F:DNA binding"/>
    <property type="evidence" value="ECO:0007669"/>
    <property type="project" value="UniProtKB-KW"/>
</dbReference>
<protein>
    <recommendedName>
        <fullName evidence="6">RNA polymerase sigma factor</fullName>
    </recommendedName>
</protein>
<evidence type="ECO:0000259" key="8">
    <source>
        <dbReference type="Pfam" id="PF08281"/>
    </source>
</evidence>
<dbReference type="InterPro" id="IPR007627">
    <property type="entry name" value="RNA_pol_sigma70_r2"/>
</dbReference>
<evidence type="ECO:0000256" key="4">
    <source>
        <dbReference type="ARBA" id="ARBA00023125"/>
    </source>
</evidence>
<dbReference type="PROSITE" id="PS01063">
    <property type="entry name" value="SIGMA70_ECF"/>
    <property type="match status" value="1"/>
</dbReference>
<dbReference type="EMBL" id="QGGG01000012">
    <property type="protein sequence ID" value="PWJ80505.1"/>
    <property type="molecule type" value="Genomic_DNA"/>
</dbReference>
<dbReference type="NCBIfam" id="TIGR02937">
    <property type="entry name" value="sigma70-ECF"/>
    <property type="match status" value="1"/>
</dbReference>
<keyword evidence="2 6" id="KW-0805">Transcription regulation</keyword>
<dbReference type="PANTHER" id="PTHR43133">
    <property type="entry name" value="RNA POLYMERASE ECF-TYPE SIGMA FACTO"/>
    <property type="match status" value="1"/>
</dbReference>
<dbReference type="InterPro" id="IPR013249">
    <property type="entry name" value="RNA_pol_sigma70_r4_t2"/>
</dbReference>
<dbReference type="STRING" id="1192868.GCA_000304395_01695"/>
<dbReference type="Pfam" id="PF08281">
    <property type="entry name" value="Sigma70_r4_2"/>
    <property type="match status" value="1"/>
</dbReference>
<evidence type="ECO:0000313" key="9">
    <source>
        <dbReference type="EMBL" id="PWJ80505.1"/>
    </source>
</evidence>
<keyword evidence="5 6" id="KW-0804">Transcription</keyword>
<organism evidence="9 10">
    <name type="scientific">Pseudaminobacter salicylatoxidans</name>
    <dbReference type="NCBI Taxonomy" id="93369"/>
    <lineage>
        <taxon>Bacteria</taxon>
        <taxon>Pseudomonadati</taxon>
        <taxon>Pseudomonadota</taxon>
        <taxon>Alphaproteobacteria</taxon>
        <taxon>Hyphomicrobiales</taxon>
        <taxon>Phyllobacteriaceae</taxon>
        <taxon>Pseudaminobacter</taxon>
    </lineage>
</organism>
<dbReference type="SUPFAM" id="SSF88659">
    <property type="entry name" value="Sigma3 and sigma4 domains of RNA polymerase sigma factors"/>
    <property type="match status" value="1"/>
</dbReference>
<evidence type="ECO:0000313" key="10">
    <source>
        <dbReference type="Proteomes" id="UP000245396"/>
    </source>
</evidence>
<dbReference type="InterPro" id="IPR039425">
    <property type="entry name" value="RNA_pol_sigma-70-like"/>
</dbReference>
<dbReference type="InterPro" id="IPR014284">
    <property type="entry name" value="RNA_pol_sigma-70_dom"/>
</dbReference>
<dbReference type="Gene3D" id="1.10.1740.10">
    <property type="match status" value="1"/>
</dbReference>
<dbReference type="SUPFAM" id="SSF88946">
    <property type="entry name" value="Sigma2 domain of RNA polymerase sigma factors"/>
    <property type="match status" value="1"/>
</dbReference>
<dbReference type="AlphaFoldDB" id="A0A316BZI1"/>
<gene>
    <name evidence="9" type="ORF">C7441_11245</name>
</gene>
<keyword evidence="3 6" id="KW-0731">Sigma factor</keyword>
<dbReference type="GO" id="GO:0006352">
    <property type="term" value="P:DNA-templated transcription initiation"/>
    <property type="evidence" value="ECO:0007669"/>
    <property type="project" value="InterPro"/>
</dbReference>
<evidence type="ECO:0000256" key="5">
    <source>
        <dbReference type="ARBA" id="ARBA00023163"/>
    </source>
</evidence>
<feature type="domain" description="RNA polymerase sigma-70 region 2" evidence="7">
    <location>
        <begin position="38"/>
        <end position="104"/>
    </location>
</feature>
<evidence type="ECO:0000256" key="3">
    <source>
        <dbReference type="ARBA" id="ARBA00023082"/>
    </source>
</evidence>
<comment type="similarity">
    <text evidence="1 6">Belongs to the sigma-70 factor family. ECF subfamily.</text>
</comment>
<keyword evidence="4 6" id="KW-0238">DNA-binding</keyword>
<dbReference type="GO" id="GO:0016987">
    <property type="term" value="F:sigma factor activity"/>
    <property type="evidence" value="ECO:0007669"/>
    <property type="project" value="UniProtKB-KW"/>
</dbReference>
<keyword evidence="10" id="KW-1185">Reference proteome</keyword>
<dbReference type="Gene3D" id="1.10.10.10">
    <property type="entry name" value="Winged helix-like DNA-binding domain superfamily/Winged helix DNA-binding domain"/>
    <property type="match status" value="1"/>
</dbReference>
<dbReference type="CDD" id="cd06171">
    <property type="entry name" value="Sigma70_r4"/>
    <property type="match status" value="1"/>
</dbReference>